<proteinExistence type="predicted"/>
<dbReference type="AlphaFoldDB" id="A0A182F1V2"/>
<evidence type="ECO:0000313" key="11">
    <source>
        <dbReference type="Proteomes" id="UP000069272"/>
    </source>
</evidence>
<evidence type="ECO:0000256" key="3">
    <source>
        <dbReference type="ARBA" id="ARBA00022606"/>
    </source>
</evidence>
<evidence type="ECO:0000256" key="1">
    <source>
        <dbReference type="ARBA" id="ARBA00004651"/>
    </source>
</evidence>
<keyword evidence="3" id="KW-0716">Sensory transduction</keyword>
<reference evidence="10" key="2">
    <citation type="submission" date="2022-08" db="UniProtKB">
        <authorList>
            <consortium name="EnsemblMetazoa"/>
        </authorList>
    </citation>
    <scope>IDENTIFICATION</scope>
    <source>
        <strain evidence="10">STECLA/ALBI9_A</strain>
    </source>
</reference>
<evidence type="ECO:0000256" key="9">
    <source>
        <dbReference type="ARBA" id="ARBA00023224"/>
    </source>
</evidence>
<reference evidence="10 11" key="1">
    <citation type="journal article" date="2017" name="G3 (Bethesda)">
        <title>The Physical Genome Mapping of Anopheles albimanus Corrected Scaffold Misassemblies and Identified Interarm Rearrangements in Genus Anopheles.</title>
        <authorList>
            <person name="Artemov G.N."/>
            <person name="Peery A.N."/>
            <person name="Jiang X."/>
            <person name="Tu Z."/>
            <person name="Stegniy V.N."/>
            <person name="Sharakhova M.V."/>
            <person name="Sharakhov I.V."/>
        </authorList>
    </citation>
    <scope>NUCLEOTIDE SEQUENCE [LARGE SCALE GENOMIC DNA]</scope>
    <source>
        <strain evidence="10 11">ALBI9_A</strain>
    </source>
</reference>
<evidence type="ECO:0000313" key="10">
    <source>
        <dbReference type="EnsemblMetazoa" id="AALB000434-PA"/>
    </source>
</evidence>
<dbReference type="STRING" id="7167.A0A182F1V2"/>
<dbReference type="VEuPathDB" id="VectorBase:AALB000434"/>
<sequence length="386" mass="44609">MRLLEIENPPGVPHLAIKLLKLIGVTKENAQRLRFAVTFSGFVFMILIPKIVFRYHSLESAIIGTAELLFESNNFCGTLIIFINYDKYREFINAVEAFVQSEHFEPSNLANYIAQQHLKIHRAGRMYCYAILYAAHFYNFSPILFTAWSYYKSMESENKTLHFTLPMEGYYYGLAIHSSMRDYIIYAILMSPVIYLCALISVVKLLAIFSFTRYCTIYFQLVRLKIREVVLDHSFGKDLSSVIRMHQDVLHCAELLEELVSPVLLVQLILCVMIWSLMLLYFSVSGLGTQFGNLFVLFLITTIESFGYCYLGNELSDASANIERTLHKLDWYTEILSVQKDIQLMLLRSQKHVGITAGRFCFINMEQFGKLVKTAYSVFIVMKDQL</sequence>
<keyword evidence="11" id="KW-1185">Reference proteome</keyword>
<dbReference type="PANTHER" id="PTHR21137">
    <property type="entry name" value="ODORANT RECEPTOR"/>
    <property type="match status" value="1"/>
</dbReference>
<keyword evidence="6" id="KW-1133">Transmembrane helix</keyword>
<keyword evidence="4" id="KW-0812">Transmembrane</keyword>
<accession>A0A182F1V2</accession>
<evidence type="ECO:0000256" key="4">
    <source>
        <dbReference type="ARBA" id="ARBA00022692"/>
    </source>
</evidence>
<name>A0A182F1V2_ANOAL</name>
<dbReference type="GO" id="GO:0004984">
    <property type="term" value="F:olfactory receptor activity"/>
    <property type="evidence" value="ECO:0007669"/>
    <property type="project" value="InterPro"/>
</dbReference>
<evidence type="ECO:0000256" key="7">
    <source>
        <dbReference type="ARBA" id="ARBA00023136"/>
    </source>
</evidence>
<protein>
    <submittedName>
        <fullName evidence="10">Uncharacterized protein</fullName>
    </submittedName>
</protein>
<keyword evidence="8" id="KW-0675">Receptor</keyword>
<dbReference type="EnsemblMetazoa" id="AALB000434-RA">
    <property type="protein sequence ID" value="AALB000434-PA"/>
    <property type="gene ID" value="AALB000434"/>
</dbReference>
<keyword evidence="7" id="KW-0472">Membrane</keyword>
<comment type="subcellular location">
    <subcellularLocation>
        <location evidence="1">Cell membrane</location>
        <topology evidence="1">Multi-pass membrane protein</topology>
    </subcellularLocation>
</comment>
<dbReference type="Pfam" id="PF02949">
    <property type="entry name" value="7tm_6"/>
    <property type="match status" value="1"/>
</dbReference>
<dbReference type="GO" id="GO:0007165">
    <property type="term" value="P:signal transduction"/>
    <property type="evidence" value="ECO:0007669"/>
    <property type="project" value="UniProtKB-KW"/>
</dbReference>
<keyword evidence="9" id="KW-0807">Transducer</keyword>
<keyword evidence="2" id="KW-1003">Cell membrane</keyword>
<evidence type="ECO:0000256" key="2">
    <source>
        <dbReference type="ARBA" id="ARBA00022475"/>
    </source>
</evidence>
<dbReference type="VEuPathDB" id="VectorBase:AALB20_027472"/>
<evidence type="ECO:0000256" key="5">
    <source>
        <dbReference type="ARBA" id="ARBA00022725"/>
    </source>
</evidence>
<dbReference type="GO" id="GO:0005549">
    <property type="term" value="F:odorant binding"/>
    <property type="evidence" value="ECO:0007669"/>
    <property type="project" value="InterPro"/>
</dbReference>
<organism evidence="10 11">
    <name type="scientific">Anopheles albimanus</name>
    <name type="common">New world malaria mosquito</name>
    <dbReference type="NCBI Taxonomy" id="7167"/>
    <lineage>
        <taxon>Eukaryota</taxon>
        <taxon>Metazoa</taxon>
        <taxon>Ecdysozoa</taxon>
        <taxon>Arthropoda</taxon>
        <taxon>Hexapoda</taxon>
        <taxon>Insecta</taxon>
        <taxon>Pterygota</taxon>
        <taxon>Neoptera</taxon>
        <taxon>Endopterygota</taxon>
        <taxon>Diptera</taxon>
        <taxon>Nematocera</taxon>
        <taxon>Culicoidea</taxon>
        <taxon>Culicidae</taxon>
        <taxon>Anophelinae</taxon>
        <taxon>Anopheles</taxon>
    </lineage>
</organism>
<dbReference type="InterPro" id="IPR004117">
    <property type="entry name" value="7tm6_olfct_rcpt"/>
</dbReference>
<keyword evidence="5" id="KW-0552">Olfaction</keyword>
<evidence type="ECO:0000256" key="8">
    <source>
        <dbReference type="ARBA" id="ARBA00023170"/>
    </source>
</evidence>
<dbReference type="GO" id="GO:0005886">
    <property type="term" value="C:plasma membrane"/>
    <property type="evidence" value="ECO:0007669"/>
    <property type="project" value="UniProtKB-SubCell"/>
</dbReference>
<dbReference type="PANTHER" id="PTHR21137:SF35">
    <property type="entry name" value="ODORANT RECEPTOR 19A-RELATED"/>
    <property type="match status" value="1"/>
</dbReference>
<dbReference type="Proteomes" id="UP000069272">
    <property type="component" value="Chromosome 2L"/>
</dbReference>
<evidence type="ECO:0000256" key="6">
    <source>
        <dbReference type="ARBA" id="ARBA00022989"/>
    </source>
</evidence>